<organism evidence="1 2">
    <name type="scientific">Datura stramonium</name>
    <name type="common">Jimsonweed</name>
    <name type="synonym">Common thornapple</name>
    <dbReference type="NCBI Taxonomy" id="4076"/>
    <lineage>
        <taxon>Eukaryota</taxon>
        <taxon>Viridiplantae</taxon>
        <taxon>Streptophyta</taxon>
        <taxon>Embryophyta</taxon>
        <taxon>Tracheophyta</taxon>
        <taxon>Spermatophyta</taxon>
        <taxon>Magnoliopsida</taxon>
        <taxon>eudicotyledons</taxon>
        <taxon>Gunneridae</taxon>
        <taxon>Pentapetalae</taxon>
        <taxon>asterids</taxon>
        <taxon>lamiids</taxon>
        <taxon>Solanales</taxon>
        <taxon>Solanaceae</taxon>
        <taxon>Solanoideae</taxon>
        <taxon>Datureae</taxon>
        <taxon>Datura</taxon>
    </lineage>
</organism>
<dbReference type="EMBL" id="JACEIK010000326">
    <property type="protein sequence ID" value="MCD7455029.1"/>
    <property type="molecule type" value="Genomic_DNA"/>
</dbReference>
<dbReference type="Proteomes" id="UP000823775">
    <property type="component" value="Unassembled WGS sequence"/>
</dbReference>
<evidence type="ECO:0000313" key="2">
    <source>
        <dbReference type="Proteomes" id="UP000823775"/>
    </source>
</evidence>
<sequence length="275" mass="30361">MLVASLVSGFPLNIGAIIGEVINYRVVKLSTSLPFPCLFTRLYREAHVPILARIDVETHATKKYDLKKSKDESIYKLKLHKPIPKVFGPSGQNARATETSTELVGEATERELVDQAITSALELYKHLHAHMDDMEARVNDRLKDLIVPKLQGLQVSGASSSSAPPVERHVTGATIHSESTALATPLSAIEAAPHDPVTVIASTEATAYSSGVIPPQTTMPDFRLWSFTSLPYFQFGSFTYMHLGQFHFVGWGRGVLVEKRLDRIIELATYTFSIK</sequence>
<reference evidence="1 2" key="1">
    <citation type="journal article" date="2021" name="BMC Genomics">
        <title>Datura genome reveals duplications of psychoactive alkaloid biosynthetic genes and high mutation rate following tissue culture.</title>
        <authorList>
            <person name="Rajewski A."/>
            <person name="Carter-House D."/>
            <person name="Stajich J."/>
            <person name="Litt A."/>
        </authorList>
    </citation>
    <scope>NUCLEOTIDE SEQUENCE [LARGE SCALE GENOMIC DNA]</scope>
    <source>
        <strain evidence="1">AR-01</strain>
    </source>
</reference>
<comment type="caution">
    <text evidence="1">The sequence shown here is derived from an EMBL/GenBank/DDBJ whole genome shotgun (WGS) entry which is preliminary data.</text>
</comment>
<name>A0ABS8S873_DATST</name>
<protein>
    <submittedName>
        <fullName evidence="1">Uncharacterized protein</fullName>
    </submittedName>
</protein>
<proteinExistence type="predicted"/>
<accession>A0ABS8S873</accession>
<keyword evidence="2" id="KW-1185">Reference proteome</keyword>
<evidence type="ECO:0000313" key="1">
    <source>
        <dbReference type="EMBL" id="MCD7455029.1"/>
    </source>
</evidence>
<gene>
    <name evidence="1" type="ORF">HAX54_026812</name>
</gene>